<proteinExistence type="predicted"/>
<dbReference type="AlphaFoldDB" id="A0A151IQH9"/>
<accession>A0A151IQH9</accession>
<dbReference type="Proteomes" id="UP000078542">
    <property type="component" value="Unassembled WGS sequence"/>
</dbReference>
<keyword evidence="2" id="KW-1185">Reference proteome</keyword>
<dbReference type="EMBL" id="KQ976779">
    <property type="protein sequence ID" value="KYN08405.1"/>
    <property type="molecule type" value="Genomic_DNA"/>
</dbReference>
<name>A0A151IQH9_9HYME</name>
<reference evidence="1 2" key="1">
    <citation type="submission" date="2016-03" db="EMBL/GenBank/DDBJ databases">
        <title>Cyphomyrmex costatus WGS genome.</title>
        <authorList>
            <person name="Nygaard S."/>
            <person name="Hu H."/>
            <person name="Boomsma J."/>
            <person name="Zhang G."/>
        </authorList>
    </citation>
    <scope>NUCLEOTIDE SEQUENCE [LARGE SCALE GENOMIC DNA]</scope>
    <source>
        <strain evidence="1">MS0001</strain>
        <tissue evidence="1">Whole body</tissue>
    </source>
</reference>
<gene>
    <name evidence="1" type="ORF">ALC62_00602</name>
</gene>
<organism evidence="1 2">
    <name type="scientific">Cyphomyrmex costatus</name>
    <dbReference type="NCBI Taxonomy" id="456900"/>
    <lineage>
        <taxon>Eukaryota</taxon>
        <taxon>Metazoa</taxon>
        <taxon>Ecdysozoa</taxon>
        <taxon>Arthropoda</taxon>
        <taxon>Hexapoda</taxon>
        <taxon>Insecta</taxon>
        <taxon>Pterygota</taxon>
        <taxon>Neoptera</taxon>
        <taxon>Endopterygota</taxon>
        <taxon>Hymenoptera</taxon>
        <taxon>Apocrita</taxon>
        <taxon>Aculeata</taxon>
        <taxon>Formicoidea</taxon>
        <taxon>Formicidae</taxon>
        <taxon>Myrmicinae</taxon>
        <taxon>Cyphomyrmex</taxon>
    </lineage>
</organism>
<sequence length="298" mass="33354">MNALASFIAYVPVAFVQKILTSLNSILPDDAIGYLDEIIGRGCSHSDSRQWYPSPAWLSQSRPSHSLDRISPIGLSPHFLIERRYCSKQGERKHMGSPEQGELQEALIPAVVIKLPFRIAMWLPEQKIVTHSRVRSRKVVDVAFHRSDDVNPNDTWDLRSLGSPKFFARRSWKRHPLEATSPIVFSRRAAAAAVAAATCTSRGRAVVGVLLPRSLHPGHRSIIDGTKIFPVDNEQGQFPRKRRRVYSADGTKQDDDYRKEVGQCAYANTFNRVFRGRSCRPASSCISVKNSFSPASSL</sequence>
<evidence type="ECO:0000313" key="2">
    <source>
        <dbReference type="Proteomes" id="UP000078542"/>
    </source>
</evidence>
<evidence type="ECO:0000313" key="1">
    <source>
        <dbReference type="EMBL" id="KYN08405.1"/>
    </source>
</evidence>
<protein>
    <submittedName>
        <fullName evidence="1">Uncharacterized protein</fullName>
    </submittedName>
</protein>